<evidence type="ECO:0000256" key="6">
    <source>
        <dbReference type="SAM" id="MobiDB-lite"/>
    </source>
</evidence>
<evidence type="ECO:0000256" key="4">
    <source>
        <dbReference type="ARBA" id="ARBA00022917"/>
    </source>
</evidence>
<name>A0A6J4UU17_9BACT</name>
<evidence type="ECO:0000256" key="3">
    <source>
        <dbReference type="ARBA" id="ARBA00022768"/>
    </source>
</evidence>
<dbReference type="HAMAP" id="MF_00050">
    <property type="entry name" value="EF_Ts"/>
    <property type="match status" value="1"/>
</dbReference>
<dbReference type="SUPFAM" id="SSF46934">
    <property type="entry name" value="UBA-like"/>
    <property type="match status" value="1"/>
</dbReference>
<feature type="compositionally biased region" description="Basic and acidic residues" evidence="6">
    <location>
        <begin position="1"/>
        <end position="16"/>
    </location>
</feature>
<evidence type="ECO:0000256" key="5">
    <source>
        <dbReference type="HAMAP-Rule" id="MF_00050"/>
    </source>
</evidence>
<proteinExistence type="inferred from homology"/>
<comment type="function">
    <text evidence="5">Associates with the EF-Tu.GDP complex and induces the exchange of GDP to GTP. It remains bound to the aminoacyl-tRNA.EF-Tu.GTP complex up to the GTP hydrolysis stage on the ribosome.</text>
</comment>
<dbReference type="SUPFAM" id="SSF54713">
    <property type="entry name" value="Elongation factor Ts (EF-Ts), dimerisation domain"/>
    <property type="match status" value="1"/>
</dbReference>
<comment type="subcellular location">
    <subcellularLocation>
        <location evidence="5">Cytoplasm</location>
    </subcellularLocation>
</comment>
<dbReference type="Gene3D" id="3.30.479.20">
    <property type="entry name" value="Elongation factor Ts, dimerisation domain"/>
    <property type="match status" value="1"/>
</dbReference>
<reference evidence="8" key="1">
    <citation type="submission" date="2020-02" db="EMBL/GenBank/DDBJ databases">
        <authorList>
            <person name="Meier V. D."/>
        </authorList>
    </citation>
    <scope>NUCLEOTIDE SEQUENCE</scope>
    <source>
        <strain evidence="8">AVDCRST_MAG43</strain>
    </source>
</reference>
<organism evidence="8">
    <name type="scientific">uncultured Thermomicrobiales bacterium</name>
    <dbReference type="NCBI Taxonomy" id="1645740"/>
    <lineage>
        <taxon>Bacteria</taxon>
        <taxon>Pseudomonadati</taxon>
        <taxon>Thermomicrobiota</taxon>
        <taxon>Thermomicrobia</taxon>
        <taxon>Thermomicrobiales</taxon>
        <taxon>environmental samples</taxon>
    </lineage>
</organism>
<feature type="region of interest" description="Disordered" evidence="6">
    <location>
        <begin position="1"/>
        <end position="33"/>
    </location>
</feature>
<dbReference type="Pfam" id="PF00889">
    <property type="entry name" value="EF_TS"/>
    <property type="match status" value="1"/>
</dbReference>
<dbReference type="PANTHER" id="PTHR11741">
    <property type="entry name" value="ELONGATION FACTOR TS"/>
    <property type="match status" value="1"/>
</dbReference>
<evidence type="ECO:0000313" key="8">
    <source>
        <dbReference type="EMBL" id="CAA9560864.1"/>
    </source>
</evidence>
<feature type="domain" description="Translation elongation factor EFTs/EF1B dimerisation" evidence="7">
    <location>
        <begin position="39"/>
        <end position="102"/>
    </location>
</feature>
<dbReference type="InterPro" id="IPR009060">
    <property type="entry name" value="UBA-like_sf"/>
</dbReference>
<gene>
    <name evidence="5" type="primary">tsf</name>
    <name evidence="8" type="ORF">AVDCRST_MAG43-1977</name>
</gene>
<dbReference type="Gene3D" id="1.10.8.10">
    <property type="entry name" value="DNA helicase RuvA subunit, C-terminal domain"/>
    <property type="match status" value="1"/>
</dbReference>
<evidence type="ECO:0000256" key="2">
    <source>
        <dbReference type="ARBA" id="ARBA00016956"/>
    </source>
</evidence>
<evidence type="ECO:0000259" key="7">
    <source>
        <dbReference type="Pfam" id="PF00889"/>
    </source>
</evidence>
<dbReference type="PROSITE" id="PS01127">
    <property type="entry name" value="EF_TS_2"/>
    <property type="match status" value="1"/>
</dbReference>
<dbReference type="InterPro" id="IPR036402">
    <property type="entry name" value="EF-Ts_dimer_sf"/>
</dbReference>
<dbReference type="InterPro" id="IPR018101">
    <property type="entry name" value="Transl_elong_Ts_CS"/>
</dbReference>
<dbReference type="InterPro" id="IPR014039">
    <property type="entry name" value="Transl_elong_EFTs/EF1B_dimer"/>
</dbReference>
<dbReference type="AlphaFoldDB" id="A0A6J4UU17"/>
<keyword evidence="4 5" id="KW-0648">Protein biosynthesis</keyword>
<comment type="similarity">
    <text evidence="1 5">Belongs to the EF-Ts family.</text>
</comment>
<sequence length="174" mass="18995">MDSKRALEEADGDQTRATEILRQQGLARAGKKSDRSALQGLVEPYIHNGGRIGSLVEINCETDFVARTPDFQTLAHDVAMQVAAIPPRYVSVDAVPEGDLASLEQEFGTRDEAFKQVVLLEQPFIKDAKKTIDDLLKEGISKLGENIVIRRFARFELGASIDNVAADAEGAKQA</sequence>
<evidence type="ECO:0000256" key="1">
    <source>
        <dbReference type="ARBA" id="ARBA00005532"/>
    </source>
</evidence>
<accession>A0A6J4UU17</accession>
<feature type="region of interest" description="Involved in Mg(2+) ion dislocation from EF-Tu" evidence="5">
    <location>
        <begin position="62"/>
        <end position="65"/>
    </location>
</feature>
<dbReference type="PANTHER" id="PTHR11741:SF0">
    <property type="entry name" value="ELONGATION FACTOR TS, MITOCHONDRIAL"/>
    <property type="match status" value="1"/>
</dbReference>
<dbReference type="GO" id="GO:0005737">
    <property type="term" value="C:cytoplasm"/>
    <property type="evidence" value="ECO:0007669"/>
    <property type="project" value="UniProtKB-SubCell"/>
</dbReference>
<keyword evidence="3 5" id="KW-0251">Elongation factor</keyword>
<keyword evidence="5" id="KW-0963">Cytoplasm</keyword>
<dbReference type="EMBL" id="CADCWI010000092">
    <property type="protein sequence ID" value="CAA9560864.1"/>
    <property type="molecule type" value="Genomic_DNA"/>
</dbReference>
<protein>
    <recommendedName>
        <fullName evidence="2 5">Elongation factor Ts</fullName>
        <shortName evidence="5">EF-Ts</shortName>
    </recommendedName>
</protein>
<dbReference type="GO" id="GO:0003746">
    <property type="term" value="F:translation elongation factor activity"/>
    <property type="evidence" value="ECO:0007669"/>
    <property type="project" value="UniProtKB-UniRule"/>
</dbReference>
<dbReference type="InterPro" id="IPR001816">
    <property type="entry name" value="Transl_elong_EFTs/EF1B"/>
</dbReference>